<dbReference type="InterPro" id="IPR006143">
    <property type="entry name" value="RND_pump_MFP"/>
</dbReference>
<keyword evidence="1" id="KW-0472">Membrane</keyword>
<dbReference type="Gene3D" id="2.40.50.100">
    <property type="match status" value="1"/>
</dbReference>
<feature type="non-terminal residue" evidence="2">
    <location>
        <position position="1"/>
    </location>
</feature>
<keyword evidence="1" id="KW-0812">Transmembrane</keyword>
<dbReference type="PANTHER" id="PTHR30469">
    <property type="entry name" value="MULTIDRUG RESISTANCE PROTEIN MDTA"/>
    <property type="match status" value="1"/>
</dbReference>
<protein>
    <submittedName>
        <fullName evidence="2">Uncharacterized protein</fullName>
    </submittedName>
</protein>
<keyword evidence="1" id="KW-1133">Transmembrane helix</keyword>
<dbReference type="GO" id="GO:0015562">
    <property type="term" value="F:efflux transmembrane transporter activity"/>
    <property type="evidence" value="ECO:0007669"/>
    <property type="project" value="TreeGrafter"/>
</dbReference>
<organism evidence="2">
    <name type="scientific">marine metagenome</name>
    <dbReference type="NCBI Taxonomy" id="408172"/>
    <lineage>
        <taxon>unclassified sequences</taxon>
        <taxon>metagenomes</taxon>
        <taxon>ecological metagenomes</taxon>
    </lineage>
</organism>
<evidence type="ECO:0000313" key="2">
    <source>
        <dbReference type="EMBL" id="SUZ54977.1"/>
    </source>
</evidence>
<feature type="non-terminal residue" evidence="2">
    <location>
        <position position="271"/>
    </location>
</feature>
<dbReference type="GO" id="GO:1990281">
    <property type="term" value="C:efflux pump complex"/>
    <property type="evidence" value="ECO:0007669"/>
    <property type="project" value="TreeGrafter"/>
</dbReference>
<dbReference type="EMBL" id="UINC01000421">
    <property type="protein sequence ID" value="SUZ54977.1"/>
    <property type="molecule type" value="Genomic_DNA"/>
</dbReference>
<gene>
    <name evidence="2" type="ORF">METZ01_LOCUS7831</name>
</gene>
<dbReference type="PANTHER" id="PTHR30469:SF33">
    <property type="entry name" value="SLR1207 PROTEIN"/>
    <property type="match status" value="1"/>
</dbReference>
<reference evidence="2" key="1">
    <citation type="submission" date="2018-05" db="EMBL/GenBank/DDBJ databases">
        <authorList>
            <person name="Lanie J.A."/>
            <person name="Ng W.-L."/>
            <person name="Kazmierczak K.M."/>
            <person name="Andrzejewski T.M."/>
            <person name="Davidsen T.M."/>
            <person name="Wayne K.J."/>
            <person name="Tettelin H."/>
            <person name="Glass J.I."/>
            <person name="Rusch D."/>
            <person name="Podicherti R."/>
            <person name="Tsui H.-C.T."/>
            <person name="Winkler M.E."/>
        </authorList>
    </citation>
    <scope>NUCLEOTIDE SEQUENCE</scope>
</reference>
<dbReference type="Gene3D" id="1.10.287.470">
    <property type="entry name" value="Helix hairpin bin"/>
    <property type="match status" value="1"/>
</dbReference>
<dbReference type="NCBIfam" id="TIGR01730">
    <property type="entry name" value="RND_mfp"/>
    <property type="match status" value="1"/>
</dbReference>
<feature type="transmembrane region" description="Helical" evidence="1">
    <location>
        <begin position="12"/>
        <end position="31"/>
    </location>
</feature>
<proteinExistence type="predicted"/>
<evidence type="ECO:0000256" key="1">
    <source>
        <dbReference type="SAM" id="Phobius"/>
    </source>
</evidence>
<name>A0A381NKC8_9ZZZZ</name>
<dbReference type="Gene3D" id="2.40.30.170">
    <property type="match status" value="1"/>
</dbReference>
<dbReference type="AlphaFoldDB" id="A0A381NKC8"/>
<accession>A0A381NKC8</accession>
<dbReference type="SUPFAM" id="SSF111369">
    <property type="entry name" value="HlyD-like secretion proteins"/>
    <property type="match status" value="1"/>
</dbReference>
<sequence>VIKELYKKNKKLFISGFIGLLIILIIVGNIFRDDSEVINVETEKIGRQTIIQKVNASGKIQPESEVKISATSSAIIDSITVVEGEYVKKNQHLISLDRKQLQANVDQVTSAVRSASARVKQDKANRERVERIYEQGLASDQELEGAQAAYEISKSQLDQSRASLLVSQDALDKARLFSPQNGIVTKINKEVGEMAMGGMFSLDVLMIIADLSRMEVIVDVNENDVVSISIGDTSEIEIDAYIDTVFYGVVSEIAHMAETSNFGSQEQVTNF</sequence>